<dbReference type="InterPro" id="IPR027372">
    <property type="entry name" value="Phytase-like_dom"/>
</dbReference>
<dbReference type="Pfam" id="PF13449">
    <property type="entry name" value="Phytase-like"/>
    <property type="match status" value="1"/>
</dbReference>
<reference evidence="2 3" key="1">
    <citation type="submission" date="2018-02" db="EMBL/GenBank/DDBJ databases">
        <title>Genomic Encyclopedia of Archaeal and Bacterial Type Strains, Phase II (KMG-II): from individual species to whole genera.</title>
        <authorList>
            <person name="Goeker M."/>
        </authorList>
    </citation>
    <scope>NUCLEOTIDE SEQUENCE [LARGE SCALE GENOMIC DNA]</scope>
    <source>
        <strain evidence="2 3">DSM 18921</strain>
    </source>
</reference>
<dbReference type="AlphaFoldDB" id="A0A2S8S372"/>
<dbReference type="RefSeq" id="WP_105516241.1">
    <property type="nucleotide sequence ID" value="NZ_PVEP01000011.1"/>
</dbReference>
<dbReference type="EMBL" id="PVEP01000011">
    <property type="protein sequence ID" value="PQV55178.1"/>
    <property type="molecule type" value="Genomic_DNA"/>
</dbReference>
<accession>A0A2S8S372</accession>
<dbReference type="OrthoDB" id="9798693at2"/>
<dbReference type="SUPFAM" id="SSF63829">
    <property type="entry name" value="Calcium-dependent phosphotriesterase"/>
    <property type="match status" value="1"/>
</dbReference>
<evidence type="ECO:0000313" key="3">
    <source>
        <dbReference type="Proteomes" id="UP000238338"/>
    </source>
</evidence>
<dbReference type="Proteomes" id="UP000238338">
    <property type="component" value="Unassembled WGS sequence"/>
</dbReference>
<evidence type="ECO:0000313" key="2">
    <source>
        <dbReference type="EMBL" id="PQV55178.1"/>
    </source>
</evidence>
<gene>
    <name evidence="2" type="ORF">LX70_03696</name>
</gene>
<sequence>MLLATPAGALELRLLQNLDWAVEGTDFGGFSGLAVTDEGRAFWAVSDHGTLWRVSVARDEAGRIVNAVPDWHARFLDNKGQPVAGFTSDAESLAMGPEGGLFVGYESYSRITAVKPPDMTPIPLHAWDRFKGDWGNEGFEGLARLPDGTLLAVIEAPDDKAGGYRTYRGTRGDWQDGPILRSDGDFGASDATVDDQGRLWLLERRVTWLGKMQVRISTCPLAATGVVDCTAILTTEPGTLGNMEGMSLWRDPKGRQIMTLISDDNFSAFGQTTLVEYEVLP</sequence>
<organism evidence="2 3">
    <name type="scientific">Albidovulum denitrificans</name>
    <dbReference type="NCBI Taxonomy" id="404881"/>
    <lineage>
        <taxon>Bacteria</taxon>
        <taxon>Pseudomonadati</taxon>
        <taxon>Pseudomonadota</taxon>
        <taxon>Alphaproteobacteria</taxon>
        <taxon>Rhodobacterales</taxon>
        <taxon>Paracoccaceae</taxon>
        <taxon>Albidovulum</taxon>
    </lineage>
</organism>
<comment type="caution">
    <text evidence="2">The sequence shown here is derived from an EMBL/GenBank/DDBJ whole genome shotgun (WGS) entry which is preliminary data.</text>
</comment>
<dbReference type="InterPro" id="IPR014567">
    <property type="entry name" value="UCP031900"/>
</dbReference>
<proteinExistence type="predicted"/>
<dbReference type="PIRSF" id="PIRSF031900">
    <property type="entry name" value="UCP031900"/>
    <property type="match status" value="1"/>
</dbReference>
<name>A0A2S8S372_9RHOB</name>
<protein>
    <recommendedName>
        <fullName evidence="1">Phytase-like domain-containing protein</fullName>
    </recommendedName>
</protein>
<evidence type="ECO:0000259" key="1">
    <source>
        <dbReference type="Pfam" id="PF13449"/>
    </source>
</evidence>
<feature type="domain" description="Phytase-like" evidence="1">
    <location>
        <begin position="26"/>
        <end position="266"/>
    </location>
</feature>
<keyword evidence="3" id="KW-1185">Reference proteome</keyword>